<feature type="transmembrane region" description="Helical" evidence="7">
    <location>
        <begin position="115"/>
        <end position="140"/>
    </location>
</feature>
<dbReference type="InterPro" id="IPR001958">
    <property type="entry name" value="Tet-R_TetA/multi-R_MdtG-like"/>
</dbReference>
<feature type="transmembrane region" description="Helical" evidence="7">
    <location>
        <begin position="61"/>
        <end position="81"/>
    </location>
</feature>
<dbReference type="GO" id="GO:0005886">
    <property type="term" value="C:plasma membrane"/>
    <property type="evidence" value="ECO:0007669"/>
    <property type="project" value="UniProtKB-SubCell"/>
</dbReference>
<gene>
    <name evidence="9" type="ORF">PWO00_10945</name>
</gene>
<dbReference type="InterPro" id="IPR005829">
    <property type="entry name" value="Sugar_transporter_CS"/>
</dbReference>
<keyword evidence="3" id="KW-0813">Transport</keyword>
<proteinExistence type="inferred from homology"/>
<dbReference type="Pfam" id="PF07690">
    <property type="entry name" value="MFS_1"/>
    <property type="match status" value="1"/>
</dbReference>
<name>A0ABD7X1S3_PRIAR</name>
<evidence type="ECO:0000313" key="9">
    <source>
        <dbReference type="EMBL" id="WEA46450.1"/>
    </source>
</evidence>
<dbReference type="AlphaFoldDB" id="A0ABD7X1S3"/>
<sequence length="424" mass="46590">MYFYRPNVQYFCNQEVYMSLLLRNRAAILLLMLNIFIIFTGIGLVIPIMPTYMTELHINGSVMGLLVAVFSLTQFLFSPLAGRLSDSLGRKKIIVAGMIVFALSEWFFGSVSTPLLLFVSRMLGGVGAALIMPAVMAYTADVTSAKERAKGMGYVTAAITTGFIIGPGIGGFLAEYGMRVPFYMAAVAGGLAAVITLFVLPESRPVQNHAVSSNENPKEGRLLLQLMNSYKEPYFLSLIIVFVTSFGLSNYETIFSLFVDHKFSFTPKDIAFVITFGSIAGAVVQVTIFGWILNKFGEKRVISFCLMMTGLFILLTLFVHTYWLIIVVTFIVFLATDILRPAISTQMSMMAQDDQGYVAGLNSAYTSLGNIIGPVVAGFLFDININYPYVSAALVLLLCFLLSLRAGKGKDRKAAMRNQAIQEK</sequence>
<feature type="transmembrane region" description="Helical" evidence="7">
    <location>
        <begin position="270"/>
        <end position="294"/>
    </location>
</feature>
<dbReference type="InterPro" id="IPR036259">
    <property type="entry name" value="MFS_trans_sf"/>
</dbReference>
<dbReference type="CDD" id="cd17325">
    <property type="entry name" value="MFS_MdtG_SLC18_like"/>
    <property type="match status" value="1"/>
</dbReference>
<feature type="transmembrane region" description="Helical" evidence="7">
    <location>
        <begin position="180"/>
        <end position="200"/>
    </location>
</feature>
<dbReference type="InterPro" id="IPR020846">
    <property type="entry name" value="MFS_dom"/>
</dbReference>
<organism evidence="9 10">
    <name type="scientific">Priestia aryabhattai</name>
    <name type="common">Bacillus aryabhattai</name>
    <dbReference type="NCBI Taxonomy" id="412384"/>
    <lineage>
        <taxon>Bacteria</taxon>
        <taxon>Bacillati</taxon>
        <taxon>Bacillota</taxon>
        <taxon>Bacilli</taxon>
        <taxon>Bacillales</taxon>
        <taxon>Bacillaceae</taxon>
        <taxon>Priestia</taxon>
    </lineage>
</organism>
<feature type="transmembrane region" description="Helical" evidence="7">
    <location>
        <begin position="234"/>
        <end position="258"/>
    </location>
</feature>
<evidence type="ECO:0000313" key="10">
    <source>
        <dbReference type="Proteomes" id="UP001220217"/>
    </source>
</evidence>
<feature type="transmembrane region" description="Helical" evidence="7">
    <location>
        <begin position="387"/>
        <end position="407"/>
    </location>
</feature>
<dbReference type="PROSITE" id="PS50850">
    <property type="entry name" value="MFS"/>
    <property type="match status" value="1"/>
</dbReference>
<evidence type="ECO:0000256" key="6">
    <source>
        <dbReference type="ARBA" id="ARBA00023136"/>
    </source>
</evidence>
<keyword evidence="5 7" id="KW-1133">Transmembrane helix</keyword>
<feature type="transmembrane region" description="Helical" evidence="7">
    <location>
        <begin position="301"/>
        <end position="318"/>
    </location>
</feature>
<dbReference type="Gene3D" id="1.20.1250.20">
    <property type="entry name" value="MFS general substrate transporter like domains"/>
    <property type="match status" value="1"/>
</dbReference>
<feature type="transmembrane region" description="Helical" evidence="7">
    <location>
        <begin position="364"/>
        <end position="381"/>
    </location>
</feature>
<feature type="transmembrane region" description="Helical" evidence="7">
    <location>
        <begin position="27"/>
        <end position="49"/>
    </location>
</feature>
<dbReference type="PRINTS" id="PR01035">
    <property type="entry name" value="TCRTETA"/>
</dbReference>
<dbReference type="InterPro" id="IPR011701">
    <property type="entry name" value="MFS"/>
</dbReference>
<reference evidence="9 10" key="1">
    <citation type="submission" date="2023-02" db="EMBL/GenBank/DDBJ databases">
        <title>Complete genome sequence of Priestia aryabhattai G5MAi6, a methanol-tolerant strain isolated from tap water in Hong Kong.</title>
        <authorList>
            <person name="Leung K.M."/>
            <person name="Lai G.K.K."/>
            <person name="Griffin S.D.J."/>
        </authorList>
    </citation>
    <scope>NUCLEOTIDE SEQUENCE [LARGE SCALE GENOMIC DNA]</scope>
    <source>
        <strain evidence="9 10">G5MAi6</strain>
    </source>
</reference>
<evidence type="ECO:0000256" key="5">
    <source>
        <dbReference type="ARBA" id="ARBA00022989"/>
    </source>
</evidence>
<evidence type="ECO:0000256" key="4">
    <source>
        <dbReference type="ARBA" id="ARBA00022692"/>
    </source>
</evidence>
<dbReference type="PANTHER" id="PTHR23504">
    <property type="entry name" value="MAJOR FACILITATOR SUPERFAMILY DOMAIN-CONTAINING PROTEIN 10"/>
    <property type="match status" value="1"/>
</dbReference>
<feature type="transmembrane region" description="Helical" evidence="7">
    <location>
        <begin position="93"/>
        <end position="109"/>
    </location>
</feature>
<feature type="transmembrane region" description="Helical" evidence="7">
    <location>
        <begin position="324"/>
        <end position="343"/>
    </location>
</feature>
<protein>
    <submittedName>
        <fullName evidence="9">MFS transporter</fullName>
    </submittedName>
</protein>
<comment type="similarity">
    <text evidence="2">Belongs to the major facilitator superfamily. TCR/Tet family.</text>
</comment>
<evidence type="ECO:0000256" key="1">
    <source>
        <dbReference type="ARBA" id="ARBA00004651"/>
    </source>
</evidence>
<feature type="transmembrane region" description="Helical" evidence="7">
    <location>
        <begin position="152"/>
        <end position="174"/>
    </location>
</feature>
<dbReference type="PANTHER" id="PTHR23504:SF115">
    <property type="entry name" value="MULTIDRUG RESISTANCE PROTEIN 2"/>
    <property type="match status" value="1"/>
</dbReference>
<evidence type="ECO:0000256" key="2">
    <source>
        <dbReference type="ARBA" id="ARBA00007520"/>
    </source>
</evidence>
<evidence type="ECO:0000259" key="8">
    <source>
        <dbReference type="PROSITE" id="PS50850"/>
    </source>
</evidence>
<dbReference type="SUPFAM" id="SSF103473">
    <property type="entry name" value="MFS general substrate transporter"/>
    <property type="match status" value="1"/>
</dbReference>
<comment type="subcellular location">
    <subcellularLocation>
        <location evidence="1">Cell membrane</location>
        <topology evidence="1">Multi-pass membrane protein</topology>
    </subcellularLocation>
</comment>
<feature type="domain" description="Major facilitator superfamily (MFS) profile" evidence="8">
    <location>
        <begin position="27"/>
        <end position="411"/>
    </location>
</feature>
<keyword evidence="4 7" id="KW-0812">Transmembrane</keyword>
<dbReference type="EMBL" id="CP118718">
    <property type="protein sequence ID" value="WEA46450.1"/>
    <property type="molecule type" value="Genomic_DNA"/>
</dbReference>
<accession>A0ABD7X1S3</accession>
<dbReference type="Proteomes" id="UP001220217">
    <property type="component" value="Chromosome"/>
</dbReference>
<keyword evidence="6 7" id="KW-0472">Membrane</keyword>
<evidence type="ECO:0000256" key="3">
    <source>
        <dbReference type="ARBA" id="ARBA00022448"/>
    </source>
</evidence>
<dbReference type="PROSITE" id="PS00216">
    <property type="entry name" value="SUGAR_TRANSPORT_1"/>
    <property type="match status" value="1"/>
</dbReference>
<evidence type="ECO:0000256" key="7">
    <source>
        <dbReference type="SAM" id="Phobius"/>
    </source>
</evidence>